<evidence type="ECO:0008006" key="4">
    <source>
        <dbReference type="Google" id="ProtNLM"/>
    </source>
</evidence>
<keyword evidence="1" id="KW-0732">Signal</keyword>
<evidence type="ECO:0000256" key="1">
    <source>
        <dbReference type="SAM" id="SignalP"/>
    </source>
</evidence>
<feature type="signal peptide" evidence="1">
    <location>
        <begin position="1"/>
        <end position="29"/>
    </location>
</feature>
<comment type="caution">
    <text evidence="2">The sequence shown here is derived from an EMBL/GenBank/DDBJ whole genome shotgun (WGS) entry which is preliminary data.</text>
</comment>
<organism evidence="2 3">
    <name type="scientific">Hymenobacter mellowenesis</name>
    <dbReference type="NCBI Taxonomy" id="3063995"/>
    <lineage>
        <taxon>Bacteria</taxon>
        <taxon>Pseudomonadati</taxon>
        <taxon>Bacteroidota</taxon>
        <taxon>Cytophagia</taxon>
        <taxon>Cytophagales</taxon>
        <taxon>Hymenobacteraceae</taxon>
        <taxon>Hymenobacter</taxon>
    </lineage>
</organism>
<sequence length="446" mass="49800">MKKPFSLPHLLPAGAIIVSLLLGEGAVHAQSTPPARTYHVDQYGRETKVVKERWGENASGQKHGTYLRYYTDGTPVAKFTYVNGKKNGDSYEITNERWGRVKSSGAYVNDLPQGWWTSIYVNGSELISKTLYVSGVVTSVIEYSKGKRSATYTYTKGHQTGVARVFGNSEVEFASGQYVDGKPSGTWLNAANSSEIISYKKGYKLTFADGKAVSATNTLGKPVALVSESEVAMQLANAKTQKETANRRATLDPDFFVKDNQFKQSFLQEQFRGINGEGMRGDDLIKSGILKQPDISDLIRFNPNLAASIIKMSFIETGVSPIKMIMTTGQTAMDKMAKALIDIHSPQVSGELLYWALRGVAEEKRVLVEYATKDIISRLGNNSAEYKALVEKRFYDIALAEKQYDPKSYPLRRWLYEQYKKDEPYLWMNKLTADAGDDAKYPERPN</sequence>
<dbReference type="Proteomes" id="UP001167796">
    <property type="component" value="Unassembled WGS sequence"/>
</dbReference>
<dbReference type="EMBL" id="JAUQSX010000018">
    <property type="protein sequence ID" value="MDO7849571.1"/>
    <property type="molecule type" value="Genomic_DNA"/>
</dbReference>
<gene>
    <name evidence="2" type="ORF">Q5H92_24630</name>
</gene>
<reference evidence="2" key="1">
    <citation type="submission" date="2023-07" db="EMBL/GenBank/DDBJ databases">
        <authorList>
            <person name="Kim M.K."/>
        </authorList>
    </citation>
    <scope>NUCLEOTIDE SEQUENCE</scope>
    <source>
        <strain evidence="2">M29</strain>
    </source>
</reference>
<evidence type="ECO:0000313" key="3">
    <source>
        <dbReference type="Proteomes" id="UP001167796"/>
    </source>
</evidence>
<protein>
    <recommendedName>
        <fullName evidence="4">MORN repeat variant</fullName>
    </recommendedName>
</protein>
<keyword evidence="3" id="KW-1185">Reference proteome</keyword>
<accession>A0ABT9AIA6</accession>
<dbReference type="SUPFAM" id="SSF82185">
    <property type="entry name" value="Histone H3 K4-specific methyltransferase SET7/9 N-terminal domain"/>
    <property type="match status" value="2"/>
</dbReference>
<dbReference type="RefSeq" id="WP_305014237.1">
    <property type="nucleotide sequence ID" value="NZ_JAUQSX010000018.1"/>
</dbReference>
<dbReference type="Gene3D" id="2.20.110.10">
    <property type="entry name" value="Histone H3 K4-specific methyltransferase SET7/9 N-terminal domain"/>
    <property type="match status" value="1"/>
</dbReference>
<name>A0ABT9AIA6_9BACT</name>
<feature type="chain" id="PRO_5045449051" description="MORN repeat variant" evidence="1">
    <location>
        <begin position="30"/>
        <end position="446"/>
    </location>
</feature>
<evidence type="ECO:0000313" key="2">
    <source>
        <dbReference type="EMBL" id="MDO7849571.1"/>
    </source>
</evidence>
<proteinExistence type="predicted"/>